<accession>A0A839ZV15</accession>
<gene>
    <name evidence="1" type="ORF">GGQ61_000316</name>
</gene>
<evidence type="ECO:0000313" key="2">
    <source>
        <dbReference type="Proteomes" id="UP000530564"/>
    </source>
</evidence>
<evidence type="ECO:0000313" key="1">
    <source>
        <dbReference type="EMBL" id="MBB3889619.1"/>
    </source>
</evidence>
<proteinExistence type="predicted"/>
<organism evidence="1 2">
    <name type="scientific">Phenylobacterium haematophilum</name>
    <dbReference type="NCBI Taxonomy" id="98513"/>
    <lineage>
        <taxon>Bacteria</taxon>
        <taxon>Pseudomonadati</taxon>
        <taxon>Pseudomonadota</taxon>
        <taxon>Alphaproteobacteria</taxon>
        <taxon>Caulobacterales</taxon>
        <taxon>Caulobacteraceae</taxon>
        <taxon>Phenylobacterium</taxon>
    </lineage>
</organism>
<protein>
    <submittedName>
        <fullName evidence="1">Uncharacterized protein</fullName>
    </submittedName>
</protein>
<dbReference type="EMBL" id="JACIDK010000001">
    <property type="protein sequence ID" value="MBB3889619.1"/>
    <property type="molecule type" value="Genomic_DNA"/>
</dbReference>
<dbReference type="AlphaFoldDB" id="A0A839ZV15"/>
<keyword evidence="2" id="KW-1185">Reference proteome</keyword>
<reference evidence="1 2" key="1">
    <citation type="submission" date="2020-08" db="EMBL/GenBank/DDBJ databases">
        <title>Genomic Encyclopedia of Type Strains, Phase IV (KMG-IV): sequencing the most valuable type-strain genomes for metagenomic binning, comparative biology and taxonomic classification.</title>
        <authorList>
            <person name="Goeker M."/>
        </authorList>
    </citation>
    <scope>NUCLEOTIDE SEQUENCE [LARGE SCALE GENOMIC DNA]</scope>
    <source>
        <strain evidence="1 2">DSM 21793</strain>
    </source>
</reference>
<sequence>MDIATDTHLVLNANLSTVSHVRLPHARRPFVQNA</sequence>
<name>A0A839ZV15_9CAUL</name>
<dbReference type="Proteomes" id="UP000530564">
    <property type="component" value="Unassembled WGS sequence"/>
</dbReference>
<comment type="caution">
    <text evidence="1">The sequence shown here is derived from an EMBL/GenBank/DDBJ whole genome shotgun (WGS) entry which is preliminary data.</text>
</comment>